<dbReference type="AlphaFoldDB" id="A0A9W7W211"/>
<evidence type="ECO:0000256" key="1">
    <source>
        <dbReference type="SAM" id="MobiDB-lite"/>
    </source>
</evidence>
<keyword evidence="3" id="KW-1185">Reference proteome</keyword>
<comment type="caution">
    <text evidence="2">The sequence shown here is derived from an EMBL/GenBank/DDBJ whole genome shotgun (WGS) entry which is preliminary data.</text>
</comment>
<organism evidence="2 3">
    <name type="scientific">Teratosphaeria destructans</name>
    <dbReference type="NCBI Taxonomy" id="418781"/>
    <lineage>
        <taxon>Eukaryota</taxon>
        <taxon>Fungi</taxon>
        <taxon>Dikarya</taxon>
        <taxon>Ascomycota</taxon>
        <taxon>Pezizomycotina</taxon>
        <taxon>Dothideomycetes</taxon>
        <taxon>Dothideomycetidae</taxon>
        <taxon>Mycosphaerellales</taxon>
        <taxon>Teratosphaeriaceae</taxon>
        <taxon>Teratosphaeria</taxon>
    </lineage>
</organism>
<dbReference type="Proteomes" id="UP001138500">
    <property type="component" value="Unassembled WGS sequence"/>
</dbReference>
<evidence type="ECO:0000313" key="3">
    <source>
        <dbReference type="Proteomes" id="UP001138500"/>
    </source>
</evidence>
<name>A0A9W7W211_9PEZI</name>
<dbReference type="EMBL" id="RIBY02001902">
    <property type="protein sequence ID" value="KAH9827181.1"/>
    <property type="molecule type" value="Genomic_DNA"/>
</dbReference>
<feature type="region of interest" description="Disordered" evidence="1">
    <location>
        <begin position="16"/>
        <end position="48"/>
    </location>
</feature>
<sequence length="89" mass="9898">MGACQEAGTQALSQLWTSAPQPNSRRQDYYYASPPPPSQPELPPPMQVVPSSSALGYFLEQAVGFDRRSCSFGYRDQEERSESREGLPE</sequence>
<gene>
    <name evidence="2" type="ORF">Tdes44962_MAKER09803</name>
</gene>
<proteinExistence type="predicted"/>
<feature type="region of interest" description="Disordered" evidence="1">
    <location>
        <begin position="69"/>
        <end position="89"/>
    </location>
</feature>
<protein>
    <submittedName>
        <fullName evidence="2">Uncharacterized protein</fullName>
    </submittedName>
</protein>
<accession>A0A9W7W211</accession>
<feature type="compositionally biased region" description="Pro residues" evidence="1">
    <location>
        <begin position="33"/>
        <end position="47"/>
    </location>
</feature>
<reference evidence="2 3" key="2">
    <citation type="journal article" date="2021" name="Curr. Genet.">
        <title>Genetic response to nitrogen starvation in the aggressive Eucalyptus foliar pathogen Teratosphaeria destructans.</title>
        <authorList>
            <person name="Havenga M."/>
            <person name="Wingfield B.D."/>
            <person name="Wingfield M.J."/>
            <person name="Dreyer L.L."/>
            <person name="Roets F."/>
            <person name="Aylward J."/>
        </authorList>
    </citation>
    <scope>NUCLEOTIDE SEQUENCE [LARGE SCALE GENOMIC DNA]</scope>
    <source>
        <strain evidence="2">CMW44962</strain>
    </source>
</reference>
<evidence type="ECO:0000313" key="2">
    <source>
        <dbReference type="EMBL" id="KAH9827181.1"/>
    </source>
</evidence>
<reference evidence="2 3" key="1">
    <citation type="journal article" date="2018" name="IMA Fungus">
        <title>IMA Genome-F 10: Nine draft genome sequences of Claviceps purpurea s.lat., including C. arundinis, C. humidiphila, and C. cf. spartinae, pseudomolecules for the pitch canker pathogen Fusarium circinatum, draft genome of Davidsoniella eucalypti, Grosmannia galeiformis, Quambalaria eucalypti, and Teratosphaeria destructans.</title>
        <authorList>
            <person name="Wingfield B.D."/>
            <person name="Liu M."/>
            <person name="Nguyen H.D."/>
            <person name="Lane F.A."/>
            <person name="Morgan S.W."/>
            <person name="De Vos L."/>
            <person name="Wilken P.M."/>
            <person name="Duong T.A."/>
            <person name="Aylward J."/>
            <person name="Coetzee M.P."/>
            <person name="Dadej K."/>
            <person name="De Beer Z.W."/>
            <person name="Findlay W."/>
            <person name="Havenga M."/>
            <person name="Kolarik M."/>
            <person name="Menzies J.G."/>
            <person name="Naidoo K."/>
            <person name="Pochopski O."/>
            <person name="Shoukouhi P."/>
            <person name="Santana Q.C."/>
            <person name="Seifert K.A."/>
            <person name="Soal N."/>
            <person name="Steenkamp E.T."/>
            <person name="Tatham C.T."/>
            <person name="van der Nest M.A."/>
            <person name="Wingfield M.J."/>
        </authorList>
    </citation>
    <scope>NUCLEOTIDE SEQUENCE [LARGE SCALE GENOMIC DNA]</scope>
    <source>
        <strain evidence="2">CMW44962</strain>
    </source>
</reference>